<reference evidence="1 2" key="1">
    <citation type="journal article" date="2024" name="G3 (Bethesda)">
        <title>Genome assembly of Hibiscus sabdariffa L. provides insights into metabolisms of medicinal natural products.</title>
        <authorList>
            <person name="Kim T."/>
        </authorList>
    </citation>
    <scope>NUCLEOTIDE SEQUENCE [LARGE SCALE GENOMIC DNA]</scope>
    <source>
        <strain evidence="1">TK-2024</strain>
        <tissue evidence="1">Old leaves</tissue>
    </source>
</reference>
<keyword evidence="2" id="KW-1185">Reference proteome</keyword>
<protein>
    <submittedName>
        <fullName evidence="1">Uncharacterized protein</fullName>
    </submittedName>
</protein>
<proteinExistence type="predicted"/>
<dbReference type="Proteomes" id="UP001396334">
    <property type="component" value="Unassembled WGS sequence"/>
</dbReference>
<accession>A0ABR2U0N3</accession>
<name>A0ABR2U0N3_9ROSI</name>
<sequence length="112" mass="12408">MTLSPIITSSRLAEHKIVRPKDLTIRPDSDTIHGPGLKIHDHDTREKPSTRSLVDALQLHIRVPRVTSGGIDVVLVANHIPELGSDLLLALPALHVKDFPQFSFESLKSLRN</sequence>
<gene>
    <name evidence="1" type="ORF">V6N11_071349</name>
</gene>
<comment type="caution">
    <text evidence="1">The sequence shown here is derived from an EMBL/GenBank/DDBJ whole genome shotgun (WGS) entry which is preliminary data.</text>
</comment>
<evidence type="ECO:0000313" key="1">
    <source>
        <dbReference type="EMBL" id="KAK9042998.1"/>
    </source>
</evidence>
<organism evidence="1 2">
    <name type="scientific">Hibiscus sabdariffa</name>
    <name type="common">roselle</name>
    <dbReference type="NCBI Taxonomy" id="183260"/>
    <lineage>
        <taxon>Eukaryota</taxon>
        <taxon>Viridiplantae</taxon>
        <taxon>Streptophyta</taxon>
        <taxon>Embryophyta</taxon>
        <taxon>Tracheophyta</taxon>
        <taxon>Spermatophyta</taxon>
        <taxon>Magnoliopsida</taxon>
        <taxon>eudicotyledons</taxon>
        <taxon>Gunneridae</taxon>
        <taxon>Pentapetalae</taxon>
        <taxon>rosids</taxon>
        <taxon>malvids</taxon>
        <taxon>Malvales</taxon>
        <taxon>Malvaceae</taxon>
        <taxon>Malvoideae</taxon>
        <taxon>Hibiscus</taxon>
    </lineage>
</organism>
<dbReference type="EMBL" id="JBBPBN010000003">
    <property type="protein sequence ID" value="KAK9042998.1"/>
    <property type="molecule type" value="Genomic_DNA"/>
</dbReference>
<evidence type="ECO:0000313" key="2">
    <source>
        <dbReference type="Proteomes" id="UP001396334"/>
    </source>
</evidence>